<sequence length="143" mass="16167">MTSNLRRTLRGYHPAAVKALYENLTARHADRMNGLQEELVRLQSDNERLAGELVRITSFRRSVGETHDNEESRDFGEVAQLAAAHAEASVLVEEQTARLRDQRARHEADKAHQARLRADALARLETRLGEAQARWRGGEEDGD</sequence>
<accession>A0A5S5BSC7</accession>
<dbReference type="Proteomes" id="UP000323257">
    <property type="component" value="Unassembled WGS sequence"/>
</dbReference>
<evidence type="ECO:0000313" key="1">
    <source>
        <dbReference type="EMBL" id="TYP70091.1"/>
    </source>
</evidence>
<proteinExistence type="predicted"/>
<dbReference type="AlphaFoldDB" id="A0A5S5BSC7"/>
<evidence type="ECO:0000313" key="2">
    <source>
        <dbReference type="Proteomes" id="UP000323257"/>
    </source>
</evidence>
<protein>
    <submittedName>
        <fullName evidence="1">Uncharacterized protein</fullName>
    </submittedName>
</protein>
<keyword evidence="2" id="KW-1185">Reference proteome</keyword>
<dbReference type="EMBL" id="VNHS01000012">
    <property type="protein sequence ID" value="TYP70091.1"/>
    <property type="molecule type" value="Genomic_DNA"/>
</dbReference>
<gene>
    <name evidence="1" type="ORF">BCM02_11269</name>
</gene>
<comment type="caution">
    <text evidence="1">The sequence shown here is derived from an EMBL/GenBank/DDBJ whole genome shotgun (WGS) entry which is preliminary data.</text>
</comment>
<organism evidence="1 2">
    <name type="scientific">Paenibacillus methanolicus</name>
    <dbReference type="NCBI Taxonomy" id="582686"/>
    <lineage>
        <taxon>Bacteria</taxon>
        <taxon>Bacillati</taxon>
        <taxon>Bacillota</taxon>
        <taxon>Bacilli</taxon>
        <taxon>Bacillales</taxon>
        <taxon>Paenibacillaceae</taxon>
        <taxon>Paenibacillus</taxon>
    </lineage>
</organism>
<name>A0A5S5BSC7_9BACL</name>
<dbReference type="RefSeq" id="WP_148932451.1">
    <property type="nucleotide sequence ID" value="NZ_VNHS01000012.1"/>
</dbReference>
<reference evidence="1 2" key="1">
    <citation type="submission" date="2019-07" db="EMBL/GenBank/DDBJ databases">
        <title>Genomic Encyclopedia of Type Strains, Phase III (KMG-III): the genomes of soil and plant-associated and newly described type strains.</title>
        <authorList>
            <person name="Whitman W."/>
        </authorList>
    </citation>
    <scope>NUCLEOTIDE SEQUENCE [LARGE SCALE GENOMIC DNA]</scope>
    <source>
        <strain evidence="1 2">BL24</strain>
    </source>
</reference>